<dbReference type="AlphaFoldDB" id="A0A9Q3Q849"/>
<feature type="non-terminal residue" evidence="1">
    <location>
        <position position="53"/>
    </location>
</feature>
<dbReference type="EMBL" id="AVOT02133305">
    <property type="protein sequence ID" value="MBW0589206.1"/>
    <property type="molecule type" value="Genomic_DNA"/>
</dbReference>
<accession>A0A9Q3Q849</accession>
<protein>
    <submittedName>
        <fullName evidence="1">Uncharacterized protein</fullName>
    </submittedName>
</protein>
<comment type="caution">
    <text evidence="1">The sequence shown here is derived from an EMBL/GenBank/DDBJ whole genome shotgun (WGS) entry which is preliminary data.</text>
</comment>
<evidence type="ECO:0000313" key="1">
    <source>
        <dbReference type="EMBL" id="MBW0589206.1"/>
    </source>
</evidence>
<organism evidence="1 2">
    <name type="scientific">Austropuccinia psidii MF-1</name>
    <dbReference type="NCBI Taxonomy" id="1389203"/>
    <lineage>
        <taxon>Eukaryota</taxon>
        <taxon>Fungi</taxon>
        <taxon>Dikarya</taxon>
        <taxon>Basidiomycota</taxon>
        <taxon>Pucciniomycotina</taxon>
        <taxon>Pucciniomycetes</taxon>
        <taxon>Pucciniales</taxon>
        <taxon>Sphaerophragmiaceae</taxon>
        <taxon>Austropuccinia</taxon>
    </lineage>
</organism>
<proteinExistence type="predicted"/>
<keyword evidence="2" id="KW-1185">Reference proteome</keyword>
<evidence type="ECO:0000313" key="2">
    <source>
        <dbReference type="Proteomes" id="UP000765509"/>
    </source>
</evidence>
<sequence length="53" mass="5890">MEQALPAELQNSQEREVSLGQCVQYGKNSDGIQKQGKGNIEPIFSKELDLVKL</sequence>
<name>A0A9Q3Q849_9BASI</name>
<reference evidence="1" key="1">
    <citation type="submission" date="2021-03" db="EMBL/GenBank/DDBJ databases">
        <title>Draft genome sequence of rust myrtle Austropuccinia psidii MF-1, a brazilian biotype.</title>
        <authorList>
            <person name="Quecine M.C."/>
            <person name="Pachon D.M.R."/>
            <person name="Bonatelli M.L."/>
            <person name="Correr F.H."/>
            <person name="Franceschini L.M."/>
            <person name="Leite T.F."/>
            <person name="Margarido G.R.A."/>
            <person name="Almeida C.A."/>
            <person name="Ferrarezi J.A."/>
            <person name="Labate C.A."/>
        </authorList>
    </citation>
    <scope>NUCLEOTIDE SEQUENCE</scope>
    <source>
        <strain evidence="1">MF-1</strain>
    </source>
</reference>
<dbReference type="Proteomes" id="UP000765509">
    <property type="component" value="Unassembled WGS sequence"/>
</dbReference>
<gene>
    <name evidence="1" type="ORF">O181_128921</name>
</gene>